<accession>A0A6G7XCY7</accession>
<feature type="region of interest" description="Disordered" evidence="1">
    <location>
        <begin position="202"/>
        <end position="226"/>
    </location>
</feature>
<dbReference type="KEGG" id="lvi:G7068_03275"/>
<dbReference type="Proteomes" id="UP000502677">
    <property type="component" value="Chromosome"/>
</dbReference>
<dbReference type="EMBL" id="CP049863">
    <property type="protein sequence ID" value="QIK62336.1"/>
    <property type="molecule type" value="Genomic_DNA"/>
</dbReference>
<evidence type="ECO:0000313" key="3">
    <source>
        <dbReference type="Proteomes" id="UP000502677"/>
    </source>
</evidence>
<organism evidence="2 3">
    <name type="scientific">Leucobacter viscericola</name>
    <dbReference type="NCBI Taxonomy" id="2714935"/>
    <lineage>
        <taxon>Bacteria</taxon>
        <taxon>Bacillati</taxon>
        <taxon>Actinomycetota</taxon>
        <taxon>Actinomycetes</taxon>
        <taxon>Micrococcales</taxon>
        <taxon>Microbacteriaceae</taxon>
        <taxon>Leucobacter</taxon>
    </lineage>
</organism>
<dbReference type="RefSeq" id="WP_166288814.1">
    <property type="nucleotide sequence ID" value="NZ_CP049863.1"/>
</dbReference>
<proteinExistence type="predicted"/>
<reference evidence="2 3" key="1">
    <citation type="submission" date="2020-03" db="EMBL/GenBank/DDBJ databases">
        <title>Leucobacter sp. nov., isolated from beetles.</title>
        <authorList>
            <person name="Hyun D.-W."/>
            <person name="Bae J.-W."/>
        </authorList>
    </citation>
    <scope>NUCLEOTIDE SEQUENCE [LARGE SCALE GENOMIC DNA]</scope>
    <source>
        <strain evidence="2 3">HDW9C</strain>
    </source>
</reference>
<sequence>MVDFEAPYAMDGTRIPAEGLRRQLQREAGTGSGVVRPGDLRISQLDVPGTGVKIAAGDDLIQSRESGRGRETYGIPLLTAQNYMGDGGQGIPGTGSTATRRDMIIHEILDPIFAKTYTPRDQWPEGATSKLSVVPGVPATAKTVAEVPALAGVTAYELAAINWPKSTGTITNAMLEDLRRLQSPRTDTAVRSINLTAAGTGDRVPITDTQPYPGGGQTYGKTGGQTWPVEAETSGRLDIAIPDWANYMAYTITWSQLSVLSGNGNAYGNMWLQVGANVDPTVWRGEASSWDIAETAGSHTMMMRVADTNFIPANLRGRTMRFYPRVNLTGGKSAASPRLTWATSFDLTVTFLERAV</sequence>
<feature type="compositionally biased region" description="Gly residues" evidence="1">
    <location>
        <begin position="213"/>
        <end position="223"/>
    </location>
</feature>
<name>A0A6G7XCY7_9MICO</name>
<keyword evidence="3" id="KW-1185">Reference proteome</keyword>
<gene>
    <name evidence="2" type="ORF">G7068_03275</name>
</gene>
<dbReference type="AlphaFoldDB" id="A0A6G7XCY7"/>
<protein>
    <submittedName>
        <fullName evidence="2">Uncharacterized protein</fullName>
    </submittedName>
</protein>
<evidence type="ECO:0000313" key="2">
    <source>
        <dbReference type="EMBL" id="QIK62336.1"/>
    </source>
</evidence>
<evidence type="ECO:0000256" key="1">
    <source>
        <dbReference type="SAM" id="MobiDB-lite"/>
    </source>
</evidence>